<keyword evidence="2" id="KW-1185">Reference proteome</keyword>
<evidence type="ECO:0000313" key="1">
    <source>
        <dbReference type="EMBL" id="KIK60588.1"/>
    </source>
</evidence>
<dbReference type="EMBL" id="KN834774">
    <property type="protein sequence ID" value="KIK60588.1"/>
    <property type="molecule type" value="Genomic_DNA"/>
</dbReference>
<evidence type="ECO:0000313" key="2">
    <source>
        <dbReference type="Proteomes" id="UP000053593"/>
    </source>
</evidence>
<protein>
    <submittedName>
        <fullName evidence="1">Uncharacterized protein</fullName>
    </submittedName>
</protein>
<dbReference type="Proteomes" id="UP000053593">
    <property type="component" value="Unassembled WGS sequence"/>
</dbReference>
<accession>A0A0D0CWS7</accession>
<reference evidence="1 2" key="1">
    <citation type="submission" date="2014-04" db="EMBL/GenBank/DDBJ databases">
        <title>Evolutionary Origins and Diversification of the Mycorrhizal Mutualists.</title>
        <authorList>
            <consortium name="DOE Joint Genome Institute"/>
            <consortium name="Mycorrhizal Genomics Consortium"/>
            <person name="Kohler A."/>
            <person name="Kuo A."/>
            <person name="Nagy L.G."/>
            <person name="Floudas D."/>
            <person name="Copeland A."/>
            <person name="Barry K.W."/>
            <person name="Cichocki N."/>
            <person name="Veneault-Fourrey C."/>
            <person name="LaButti K."/>
            <person name="Lindquist E.A."/>
            <person name="Lipzen A."/>
            <person name="Lundell T."/>
            <person name="Morin E."/>
            <person name="Murat C."/>
            <person name="Riley R."/>
            <person name="Ohm R."/>
            <person name="Sun H."/>
            <person name="Tunlid A."/>
            <person name="Henrissat B."/>
            <person name="Grigoriev I.V."/>
            <person name="Hibbett D.S."/>
            <person name="Martin F."/>
        </authorList>
    </citation>
    <scope>NUCLEOTIDE SEQUENCE [LARGE SCALE GENOMIC DNA]</scope>
    <source>
        <strain evidence="1 2">FD-317 M1</strain>
    </source>
</reference>
<proteinExistence type="predicted"/>
<gene>
    <name evidence="1" type="ORF">GYMLUDRAFT_167407</name>
</gene>
<dbReference type="AlphaFoldDB" id="A0A0D0CWS7"/>
<feature type="non-terminal residue" evidence="1">
    <location>
        <position position="1"/>
    </location>
</feature>
<organism evidence="1 2">
    <name type="scientific">Collybiopsis luxurians FD-317 M1</name>
    <dbReference type="NCBI Taxonomy" id="944289"/>
    <lineage>
        <taxon>Eukaryota</taxon>
        <taxon>Fungi</taxon>
        <taxon>Dikarya</taxon>
        <taxon>Basidiomycota</taxon>
        <taxon>Agaricomycotina</taxon>
        <taxon>Agaricomycetes</taxon>
        <taxon>Agaricomycetidae</taxon>
        <taxon>Agaricales</taxon>
        <taxon>Marasmiineae</taxon>
        <taxon>Omphalotaceae</taxon>
        <taxon>Collybiopsis</taxon>
        <taxon>Collybiopsis luxurians</taxon>
    </lineage>
</organism>
<dbReference type="HOGENOM" id="CLU_2677738_0_0_1"/>
<name>A0A0D0CWS7_9AGAR</name>
<sequence>LATEKSPTLCWVIPSFTVMITSYKWMIVKHLHLATAAQVGSDKPTDYYQHIQEIPAYVLAMGVSFSSEFKTYLDS</sequence>